<dbReference type="Pfam" id="PF11755">
    <property type="entry name" value="DUF3311"/>
    <property type="match status" value="1"/>
</dbReference>
<feature type="compositionally biased region" description="Polar residues" evidence="1">
    <location>
        <begin position="1"/>
        <end position="13"/>
    </location>
</feature>
<evidence type="ECO:0008006" key="5">
    <source>
        <dbReference type="Google" id="ProtNLM"/>
    </source>
</evidence>
<keyword evidence="2" id="KW-1133">Transmembrane helix</keyword>
<gene>
    <name evidence="3" type="ORF">J2X98_001572</name>
</gene>
<feature type="transmembrane region" description="Helical" evidence="2">
    <location>
        <begin position="70"/>
        <end position="92"/>
    </location>
</feature>
<keyword evidence="2" id="KW-0812">Transmembrane</keyword>
<feature type="compositionally biased region" description="Low complexity" evidence="1">
    <location>
        <begin position="104"/>
        <end position="117"/>
    </location>
</feature>
<protein>
    <recommendedName>
        <fullName evidence="5">DUF3311 domain-containing protein</fullName>
    </recommendedName>
</protein>
<keyword evidence="2" id="KW-0472">Membrane</keyword>
<dbReference type="Proteomes" id="UP001226577">
    <property type="component" value="Unassembled WGS sequence"/>
</dbReference>
<sequence length="125" mass="13497">MSHSDGSGYSQNGEAFPEDSRLTRDTAIRGPARPAPYIGAGILLAAAILFPLLPQLYAFDAPRLGGMPFFYWYQLAWVPVSAILTGSSYWLVTKEDRRRRAEARAGGPPQAGSASARTGLEGDRP</sequence>
<proteinExistence type="predicted"/>
<feature type="region of interest" description="Disordered" evidence="1">
    <location>
        <begin position="1"/>
        <end position="28"/>
    </location>
</feature>
<evidence type="ECO:0000256" key="2">
    <source>
        <dbReference type="SAM" id="Phobius"/>
    </source>
</evidence>
<evidence type="ECO:0000256" key="1">
    <source>
        <dbReference type="SAM" id="MobiDB-lite"/>
    </source>
</evidence>
<organism evidence="3 4">
    <name type="scientific">Pseudarthrobacter enclensis</name>
    <dbReference type="NCBI Taxonomy" id="993070"/>
    <lineage>
        <taxon>Bacteria</taxon>
        <taxon>Bacillati</taxon>
        <taxon>Actinomycetota</taxon>
        <taxon>Actinomycetes</taxon>
        <taxon>Micrococcales</taxon>
        <taxon>Micrococcaceae</taxon>
        <taxon>Pseudarthrobacter</taxon>
    </lineage>
</organism>
<dbReference type="RefSeq" id="WP_307306309.1">
    <property type="nucleotide sequence ID" value="NZ_JAUSRE010000006.1"/>
</dbReference>
<evidence type="ECO:0000313" key="4">
    <source>
        <dbReference type="Proteomes" id="UP001226577"/>
    </source>
</evidence>
<evidence type="ECO:0000313" key="3">
    <source>
        <dbReference type="EMBL" id="MDP9887993.1"/>
    </source>
</evidence>
<dbReference type="EMBL" id="JAUSRE010000006">
    <property type="protein sequence ID" value="MDP9887993.1"/>
    <property type="molecule type" value="Genomic_DNA"/>
</dbReference>
<dbReference type="InterPro" id="IPR021741">
    <property type="entry name" value="DUF3311"/>
</dbReference>
<comment type="caution">
    <text evidence="3">The sequence shown here is derived from an EMBL/GenBank/DDBJ whole genome shotgun (WGS) entry which is preliminary data.</text>
</comment>
<name>A0ABT9RTM1_9MICC</name>
<accession>A0ABT9RTM1</accession>
<keyword evidence="4" id="KW-1185">Reference proteome</keyword>
<feature type="compositionally biased region" description="Basic and acidic residues" evidence="1">
    <location>
        <begin position="18"/>
        <end position="27"/>
    </location>
</feature>
<reference evidence="3 4" key="1">
    <citation type="submission" date="2023-07" db="EMBL/GenBank/DDBJ databases">
        <title>Sorghum-associated microbial communities from plants grown in Nebraska, USA.</title>
        <authorList>
            <person name="Schachtman D."/>
        </authorList>
    </citation>
    <scope>NUCLEOTIDE SEQUENCE [LARGE SCALE GENOMIC DNA]</scope>
    <source>
        <strain evidence="3 4">CC222</strain>
    </source>
</reference>
<feature type="transmembrane region" description="Helical" evidence="2">
    <location>
        <begin position="37"/>
        <end position="58"/>
    </location>
</feature>
<feature type="region of interest" description="Disordered" evidence="1">
    <location>
        <begin position="100"/>
        <end position="125"/>
    </location>
</feature>